<organism evidence="2 3">
    <name type="scientific">Fraxinus pennsylvanica</name>
    <dbReference type="NCBI Taxonomy" id="56036"/>
    <lineage>
        <taxon>Eukaryota</taxon>
        <taxon>Viridiplantae</taxon>
        <taxon>Streptophyta</taxon>
        <taxon>Embryophyta</taxon>
        <taxon>Tracheophyta</taxon>
        <taxon>Spermatophyta</taxon>
        <taxon>Magnoliopsida</taxon>
        <taxon>eudicotyledons</taxon>
        <taxon>Gunneridae</taxon>
        <taxon>Pentapetalae</taxon>
        <taxon>asterids</taxon>
        <taxon>lamiids</taxon>
        <taxon>Lamiales</taxon>
        <taxon>Oleaceae</taxon>
        <taxon>Oleeae</taxon>
        <taxon>Fraxinus</taxon>
    </lineage>
</organism>
<dbReference type="Proteomes" id="UP000834106">
    <property type="component" value="Chromosome 5"/>
</dbReference>
<sequence>MAPTPSSKLKTAHQSKTPQSKLRLNFSKEIASPTMTAVTVEHPVEVIGRIRNNLDQKDKSLPTQSTVQINKTATTTTNTTATTTSPPQLKRRWLCAIVLRSNPKIRTLVGFRRLYFATSAASQPIFFVFLFPVECFCLTLPSSGFDSCTTIKGSMVEN</sequence>
<reference evidence="2" key="1">
    <citation type="submission" date="2023-05" db="EMBL/GenBank/DDBJ databases">
        <authorList>
            <person name="Huff M."/>
        </authorList>
    </citation>
    <scope>NUCLEOTIDE SEQUENCE</scope>
</reference>
<protein>
    <submittedName>
        <fullName evidence="2">Uncharacterized protein</fullName>
    </submittedName>
</protein>
<accession>A0AAD1Z3K8</accession>
<dbReference type="EMBL" id="OU503040">
    <property type="protein sequence ID" value="CAI9762209.1"/>
    <property type="molecule type" value="Genomic_DNA"/>
</dbReference>
<feature type="region of interest" description="Disordered" evidence="1">
    <location>
        <begin position="1"/>
        <end position="22"/>
    </location>
</feature>
<dbReference type="AlphaFoldDB" id="A0AAD1Z3K8"/>
<name>A0AAD1Z3K8_9LAMI</name>
<gene>
    <name evidence="2" type="ORF">FPE_LOCUS9639</name>
</gene>
<evidence type="ECO:0000256" key="1">
    <source>
        <dbReference type="SAM" id="MobiDB-lite"/>
    </source>
</evidence>
<evidence type="ECO:0000313" key="3">
    <source>
        <dbReference type="Proteomes" id="UP000834106"/>
    </source>
</evidence>
<keyword evidence="3" id="KW-1185">Reference proteome</keyword>
<evidence type="ECO:0000313" key="2">
    <source>
        <dbReference type="EMBL" id="CAI9762209.1"/>
    </source>
</evidence>
<proteinExistence type="predicted"/>